<dbReference type="InterPro" id="IPR050265">
    <property type="entry name" value="Fe/Mn_Superoxide_Dismutase"/>
</dbReference>
<dbReference type="SUPFAM" id="SSF54719">
    <property type="entry name" value="Fe,Mn superoxide dismutase (SOD), C-terminal domain"/>
    <property type="match status" value="1"/>
</dbReference>
<evidence type="ECO:0000313" key="13">
    <source>
        <dbReference type="EMBL" id="OWM87355.1"/>
    </source>
</evidence>
<dbReference type="EC" id="1.15.1.1" evidence="6"/>
<dbReference type="GO" id="GO:0030145">
    <property type="term" value="F:manganese ion binding"/>
    <property type="evidence" value="ECO:0007669"/>
    <property type="project" value="TreeGrafter"/>
</dbReference>
<protein>
    <recommendedName>
        <fullName evidence="6">superoxide dismutase</fullName>
        <ecNumber evidence="6">1.15.1.1</ecNumber>
    </recommendedName>
</protein>
<dbReference type="SMART" id="SM00255">
    <property type="entry name" value="TIR"/>
    <property type="match status" value="1"/>
</dbReference>
<dbReference type="Pfam" id="PF01582">
    <property type="entry name" value="TIR"/>
    <property type="match status" value="1"/>
</dbReference>
<dbReference type="SUPFAM" id="SSF52540">
    <property type="entry name" value="P-loop containing nucleoside triphosphate hydrolases"/>
    <property type="match status" value="1"/>
</dbReference>
<dbReference type="Proteomes" id="UP000197138">
    <property type="component" value="Unassembled WGS sequence"/>
</dbReference>
<evidence type="ECO:0000256" key="1">
    <source>
        <dbReference type="ARBA" id="ARBA00001936"/>
    </source>
</evidence>
<gene>
    <name evidence="13" type="ORF">CDL15_Pgr022466</name>
</gene>
<dbReference type="InterPro" id="IPR000157">
    <property type="entry name" value="TIR_dom"/>
</dbReference>
<evidence type="ECO:0000256" key="7">
    <source>
        <dbReference type="ARBA" id="ARBA00022723"/>
    </source>
</evidence>
<comment type="function">
    <text evidence="2">Destroys superoxide anion radicals which are normally produced within the cells and which are toxic to biological systems.</text>
</comment>
<dbReference type="SUPFAM" id="SSF52200">
    <property type="entry name" value="Toll/Interleukin receptor TIR domain"/>
    <property type="match status" value="1"/>
</dbReference>
<dbReference type="PROSITE" id="PS50104">
    <property type="entry name" value="TIR"/>
    <property type="match status" value="1"/>
</dbReference>
<dbReference type="Gene3D" id="3.40.50.300">
    <property type="entry name" value="P-loop containing nucleotide triphosphate hydrolases"/>
    <property type="match status" value="1"/>
</dbReference>
<dbReference type="InterPro" id="IPR027417">
    <property type="entry name" value="P-loop_NTPase"/>
</dbReference>
<reference evidence="14" key="1">
    <citation type="journal article" date="2017" name="Plant J.">
        <title>The pomegranate (Punica granatum L.) genome and the genomics of punicalagin biosynthesis.</title>
        <authorList>
            <person name="Qin G."/>
            <person name="Xu C."/>
            <person name="Ming R."/>
            <person name="Tang H."/>
            <person name="Guyot R."/>
            <person name="Kramer E.M."/>
            <person name="Hu Y."/>
            <person name="Yi X."/>
            <person name="Qi Y."/>
            <person name="Xu X."/>
            <person name="Gao Z."/>
            <person name="Pan H."/>
            <person name="Jian J."/>
            <person name="Tian Y."/>
            <person name="Yue Z."/>
            <person name="Xu Y."/>
        </authorList>
    </citation>
    <scope>NUCLEOTIDE SEQUENCE [LARGE SCALE GENOMIC DNA]</scope>
    <source>
        <strain evidence="14">cv. Dabenzi</strain>
    </source>
</reference>
<dbReference type="GO" id="GO:0043531">
    <property type="term" value="F:ADP binding"/>
    <property type="evidence" value="ECO:0007669"/>
    <property type="project" value="InterPro"/>
</dbReference>
<evidence type="ECO:0000259" key="12">
    <source>
        <dbReference type="PROSITE" id="PS50104"/>
    </source>
</evidence>
<dbReference type="Pfam" id="PF02777">
    <property type="entry name" value="Sod_Fe_C"/>
    <property type="match status" value="1"/>
</dbReference>
<keyword evidence="10" id="KW-0464">Manganese</keyword>
<proteinExistence type="inferred from homology"/>
<accession>A0A218XQ84</accession>
<sequence length="375" mass="43069">MAPTRKRTSGTTYQVFLSFRGPDTHQGFTDVLYYALIDAGIRVFRDDEEIRKGEDIGEEILRAIEESRIFVPIFSINYASSKWCLIELAKMFESKEASIAKKTLLPIFYDVDVDDVKLKTYLYIEALLIHREKFSTDIVHQWEEALRKAEKIEGWELKGQGYGEFARSFVREVSMRLKVKHKYVTDYLVQRDDQVKDLMDLLDIESSGVCFVGIHEMGGIGKTTLAKLVFNKLCDRFDKCSFLADVRRYPDLKYQALQEGGGEPPKGSLGWAIDTHFSSLEALVQKMSAEGAALQGSGWVWLGLDKELKRLVVETTANQDPLVTKGPSLVPLIGIDVWEHVYYLQYKNVRPDYLKNIWKVINWKYASEVFEKECP</sequence>
<evidence type="ECO:0000256" key="4">
    <source>
        <dbReference type="ARBA" id="ARBA00008714"/>
    </source>
</evidence>
<feature type="domain" description="TIR" evidence="12">
    <location>
        <begin position="11"/>
        <end position="177"/>
    </location>
</feature>
<evidence type="ECO:0000256" key="9">
    <source>
        <dbReference type="ARBA" id="ARBA00023128"/>
    </source>
</evidence>
<evidence type="ECO:0000256" key="3">
    <source>
        <dbReference type="ARBA" id="ARBA00004305"/>
    </source>
</evidence>
<dbReference type="Gene3D" id="3.55.40.20">
    <property type="entry name" value="Iron/manganese superoxide dismutase, C-terminal domain"/>
    <property type="match status" value="1"/>
</dbReference>
<organism evidence="13 14">
    <name type="scientific">Punica granatum</name>
    <name type="common">Pomegranate</name>
    <dbReference type="NCBI Taxonomy" id="22663"/>
    <lineage>
        <taxon>Eukaryota</taxon>
        <taxon>Viridiplantae</taxon>
        <taxon>Streptophyta</taxon>
        <taxon>Embryophyta</taxon>
        <taxon>Tracheophyta</taxon>
        <taxon>Spermatophyta</taxon>
        <taxon>Magnoliopsida</taxon>
        <taxon>eudicotyledons</taxon>
        <taxon>Gunneridae</taxon>
        <taxon>Pentapetalae</taxon>
        <taxon>rosids</taxon>
        <taxon>malvids</taxon>
        <taxon>Myrtales</taxon>
        <taxon>Lythraceae</taxon>
        <taxon>Punica</taxon>
    </lineage>
</organism>
<evidence type="ECO:0000256" key="8">
    <source>
        <dbReference type="ARBA" id="ARBA00023002"/>
    </source>
</evidence>
<dbReference type="PANTHER" id="PTHR11404:SF6">
    <property type="entry name" value="SUPEROXIDE DISMUTASE [MN], MITOCHONDRIAL"/>
    <property type="match status" value="1"/>
</dbReference>
<comment type="caution">
    <text evidence="13">The sequence shown here is derived from an EMBL/GenBank/DDBJ whole genome shotgun (WGS) entry which is preliminary data.</text>
</comment>
<evidence type="ECO:0000256" key="2">
    <source>
        <dbReference type="ARBA" id="ARBA00002170"/>
    </source>
</evidence>
<dbReference type="GO" id="GO:0004784">
    <property type="term" value="F:superoxide dismutase activity"/>
    <property type="evidence" value="ECO:0007669"/>
    <property type="project" value="UniProtKB-EC"/>
</dbReference>
<dbReference type="GO" id="GO:0005759">
    <property type="term" value="C:mitochondrial matrix"/>
    <property type="evidence" value="ECO:0007669"/>
    <property type="project" value="UniProtKB-SubCell"/>
</dbReference>
<dbReference type="Gene3D" id="3.40.50.10140">
    <property type="entry name" value="Toll/interleukin-1 receptor homology (TIR) domain"/>
    <property type="match status" value="1"/>
</dbReference>
<evidence type="ECO:0000256" key="5">
    <source>
        <dbReference type="ARBA" id="ARBA00011881"/>
    </source>
</evidence>
<dbReference type="InterPro" id="IPR019832">
    <property type="entry name" value="Mn/Fe_SOD_C"/>
</dbReference>
<comment type="subcellular location">
    <subcellularLocation>
        <location evidence="3">Mitochondrion matrix</location>
    </subcellularLocation>
</comment>
<dbReference type="EMBL" id="MTKT01000813">
    <property type="protein sequence ID" value="OWM87355.1"/>
    <property type="molecule type" value="Genomic_DNA"/>
</dbReference>
<dbReference type="FunFam" id="3.55.40.20:FF:000002">
    <property type="entry name" value="Superoxide dismutase"/>
    <property type="match status" value="1"/>
</dbReference>
<comment type="subunit">
    <text evidence="5">Homotetramer.</text>
</comment>
<dbReference type="InterPro" id="IPR002182">
    <property type="entry name" value="NB-ARC"/>
</dbReference>
<evidence type="ECO:0000256" key="6">
    <source>
        <dbReference type="ARBA" id="ARBA00012682"/>
    </source>
</evidence>
<name>A0A218XQ84_PUNGR</name>
<dbReference type="PANTHER" id="PTHR11404">
    <property type="entry name" value="SUPEROXIDE DISMUTASE 2"/>
    <property type="match status" value="1"/>
</dbReference>
<dbReference type="GO" id="GO:0007165">
    <property type="term" value="P:signal transduction"/>
    <property type="evidence" value="ECO:0007669"/>
    <property type="project" value="InterPro"/>
</dbReference>
<comment type="catalytic activity">
    <reaction evidence="11">
        <text>2 superoxide + 2 H(+) = H2O2 + O2</text>
        <dbReference type="Rhea" id="RHEA:20696"/>
        <dbReference type="ChEBI" id="CHEBI:15378"/>
        <dbReference type="ChEBI" id="CHEBI:15379"/>
        <dbReference type="ChEBI" id="CHEBI:16240"/>
        <dbReference type="ChEBI" id="CHEBI:18421"/>
        <dbReference type="EC" id="1.15.1.1"/>
    </reaction>
</comment>
<dbReference type="Pfam" id="PF00931">
    <property type="entry name" value="NB-ARC"/>
    <property type="match status" value="1"/>
</dbReference>
<comment type="similarity">
    <text evidence="4">Belongs to the iron/manganese superoxide dismutase family.</text>
</comment>
<dbReference type="InterPro" id="IPR036314">
    <property type="entry name" value="SOD_C_sf"/>
</dbReference>
<evidence type="ECO:0000256" key="10">
    <source>
        <dbReference type="ARBA" id="ARBA00023211"/>
    </source>
</evidence>
<comment type="cofactor">
    <cofactor evidence="1">
        <name>Mn(2+)</name>
        <dbReference type="ChEBI" id="CHEBI:29035"/>
    </cofactor>
</comment>
<evidence type="ECO:0000256" key="11">
    <source>
        <dbReference type="ARBA" id="ARBA00049204"/>
    </source>
</evidence>
<keyword evidence="9" id="KW-0496">Mitochondrion</keyword>
<dbReference type="InterPro" id="IPR035897">
    <property type="entry name" value="Toll_tir_struct_dom_sf"/>
</dbReference>
<keyword evidence="7" id="KW-0479">Metal-binding</keyword>
<dbReference type="AlphaFoldDB" id="A0A218XQ84"/>
<keyword evidence="8" id="KW-0560">Oxidoreductase</keyword>
<evidence type="ECO:0000313" key="14">
    <source>
        <dbReference type="Proteomes" id="UP000197138"/>
    </source>
</evidence>